<dbReference type="PRINTS" id="PR00119">
    <property type="entry name" value="CATATPASE"/>
</dbReference>
<dbReference type="STRING" id="880072.Desac_1145"/>
<dbReference type="Pfam" id="PF13246">
    <property type="entry name" value="Cation_ATPase"/>
    <property type="match status" value="1"/>
</dbReference>
<dbReference type="eggNOG" id="COG0474">
    <property type="taxonomic scope" value="Bacteria"/>
</dbReference>
<dbReference type="EMBL" id="CP002629">
    <property type="protein sequence ID" value="AEB09009.1"/>
    <property type="molecule type" value="Genomic_DNA"/>
</dbReference>
<dbReference type="Pfam" id="PF00690">
    <property type="entry name" value="Cation_ATPase_N"/>
    <property type="match status" value="1"/>
</dbReference>
<dbReference type="InterPro" id="IPR008250">
    <property type="entry name" value="ATPase_P-typ_transduc_dom_A_sf"/>
</dbReference>
<dbReference type="InterPro" id="IPR023214">
    <property type="entry name" value="HAD_sf"/>
</dbReference>
<dbReference type="Pfam" id="PF00689">
    <property type="entry name" value="Cation_ATPase_C"/>
    <property type="match status" value="1"/>
</dbReference>
<dbReference type="SFLD" id="SFLDF00027">
    <property type="entry name" value="p-type_atpase"/>
    <property type="match status" value="1"/>
</dbReference>
<keyword evidence="7" id="KW-1278">Translocase</keyword>
<dbReference type="OrthoDB" id="5496529at2"/>
<comment type="similarity">
    <text evidence="2">Belongs to the cation transport ATPase (P-type) (TC 3.A.3) family. Type IIA subfamily.</text>
</comment>
<feature type="transmembrane region" description="Helical" evidence="10">
    <location>
        <begin position="65"/>
        <end position="83"/>
    </location>
</feature>
<dbReference type="PANTHER" id="PTHR43294:SF21">
    <property type="entry name" value="CATION TRANSPORTING ATPASE"/>
    <property type="match status" value="1"/>
</dbReference>
<feature type="transmembrane region" description="Helical" evidence="10">
    <location>
        <begin position="702"/>
        <end position="723"/>
    </location>
</feature>
<dbReference type="SUPFAM" id="SSF56784">
    <property type="entry name" value="HAD-like"/>
    <property type="match status" value="1"/>
</dbReference>
<feature type="transmembrane region" description="Helical" evidence="10">
    <location>
        <begin position="811"/>
        <end position="830"/>
    </location>
</feature>
<evidence type="ECO:0000256" key="10">
    <source>
        <dbReference type="SAM" id="Phobius"/>
    </source>
</evidence>
<dbReference type="SUPFAM" id="SSF81660">
    <property type="entry name" value="Metal cation-transporting ATPase, ATP-binding domain N"/>
    <property type="match status" value="1"/>
</dbReference>
<keyword evidence="13" id="KW-1185">Reference proteome</keyword>
<sequence length="912" mass="98260">MTIENSDLATPAYHTLEGEAVLQLLNSSAQGLSGEEVLTRQEAFGPNELAAGKKISPFLILLRQFQNLLMVILLVAAAISFLLGEHLDSLVILAIVLACVILGFFQEYRAEKAAAALQRLAAPHAAVLRDGEEVVVTVSEIVPGDILLVHTGDRIAADARLLETVNLMVDEAILTGESTPVAKSEAVLPAPDIPIADRLNMIFGGSVATYGRGVAVVTATGMNTEFGRIAQMLGEVRAEPTPLEKRISLIGRVLSLICLAVAIGAVLMGIVKGYGWLAMLIWGISLAVASVPESLPAVVTGALSIGATRMARRQAIVKRLPAVETMGCTTVICTDKTGTLTKNEMTVRRLYLEHRRVTVTGSGYEPKGDFHTADHEILTLANPVLHTAARISLLCNDATLKQEEGAWRLRGDPTEGALLTMGLKAGLDYPHLIQEHPRLGEVPFDSKRKRMSTIHQDTAGPVMYLKGAPENLLPFCVRQLTTQGEKPFEEADREDILAENSRLAGSALRVLGLAYRRLSDRPELTPESEETDLVWVGLVGMMDPPRPEAKEAVSRCRRAGIKVIMVTGDHPQTAGAIANDLGLMKKSGAGQTVLCGQEVNQLNDEELLATVEHTAVFARVAPEHKLRLVEVLKRKGEIVAMTGDGVNDAPALKRADIGVAMGITGTEVTKETAAMILADDNFATLVAAVEEGRAIFDNIKKYLVFLLSCNLGEIIILTGAFFLGLPMPLIALQILWVNLTTDGLPALALGIDPKAPDIMSRPPRPLTEGVFTNTVNTLLAVIAGYKTLIILPLFAYYYLYNPTGATDSEQILPHAQTMVFVTLVLAELVNAFNCRSSRLSLFTVGPFANRFLIAAVIISLAMTVGVVQCTPLATLFHTTPLDWHDWLLAGGLSLSLIPVVELTKLALRRRAQ</sequence>
<dbReference type="GO" id="GO:0005524">
    <property type="term" value="F:ATP binding"/>
    <property type="evidence" value="ECO:0007669"/>
    <property type="project" value="UniProtKB-KW"/>
</dbReference>
<evidence type="ECO:0000256" key="7">
    <source>
        <dbReference type="ARBA" id="ARBA00022967"/>
    </source>
</evidence>
<comment type="subcellular location">
    <subcellularLocation>
        <location evidence="1">Cell membrane</location>
        <topology evidence="1">Multi-pass membrane protein</topology>
    </subcellularLocation>
</comment>
<dbReference type="Gene3D" id="2.70.150.10">
    <property type="entry name" value="Calcium-transporting ATPase, cytoplasmic transduction domain A"/>
    <property type="match status" value="1"/>
</dbReference>
<keyword evidence="8 10" id="KW-1133">Transmembrane helix</keyword>
<accession>F2NCE5</accession>
<evidence type="ECO:0000256" key="5">
    <source>
        <dbReference type="ARBA" id="ARBA00022741"/>
    </source>
</evidence>
<keyword evidence="12" id="KW-0378">Hydrolase</keyword>
<dbReference type="InterPro" id="IPR001757">
    <property type="entry name" value="P_typ_ATPase"/>
</dbReference>
<dbReference type="NCBIfam" id="TIGR01494">
    <property type="entry name" value="ATPase_P-type"/>
    <property type="match status" value="3"/>
</dbReference>
<dbReference type="FunFam" id="3.40.50.1000:FF:000028">
    <property type="entry name" value="Calcium-transporting P-type ATPase, putative"/>
    <property type="match status" value="1"/>
</dbReference>
<evidence type="ECO:0000256" key="3">
    <source>
        <dbReference type="ARBA" id="ARBA00022475"/>
    </source>
</evidence>
<gene>
    <name evidence="12" type="ordered locus">Desac_1145</name>
</gene>
<dbReference type="Gene3D" id="3.40.50.1000">
    <property type="entry name" value="HAD superfamily/HAD-like"/>
    <property type="match status" value="1"/>
</dbReference>
<dbReference type="InterPro" id="IPR023298">
    <property type="entry name" value="ATPase_P-typ_TM_dom_sf"/>
</dbReference>
<dbReference type="GO" id="GO:0005886">
    <property type="term" value="C:plasma membrane"/>
    <property type="evidence" value="ECO:0007669"/>
    <property type="project" value="UniProtKB-SubCell"/>
</dbReference>
<dbReference type="SUPFAM" id="SSF81665">
    <property type="entry name" value="Calcium ATPase, transmembrane domain M"/>
    <property type="match status" value="1"/>
</dbReference>
<dbReference type="GO" id="GO:0016887">
    <property type="term" value="F:ATP hydrolysis activity"/>
    <property type="evidence" value="ECO:0007669"/>
    <property type="project" value="InterPro"/>
</dbReference>
<dbReference type="InterPro" id="IPR006068">
    <property type="entry name" value="ATPase_P-typ_cation-transptr_C"/>
</dbReference>
<dbReference type="InterPro" id="IPR018303">
    <property type="entry name" value="ATPase_P-typ_P_site"/>
</dbReference>
<feature type="transmembrane region" description="Helical" evidence="10">
    <location>
        <begin position="851"/>
        <end position="874"/>
    </location>
</feature>
<feature type="transmembrane region" description="Helical" evidence="10">
    <location>
        <begin position="89"/>
        <end position="105"/>
    </location>
</feature>
<dbReference type="PROSITE" id="PS00154">
    <property type="entry name" value="ATPASE_E1_E2"/>
    <property type="match status" value="1"/>
</dbReference>
<evidence type="ECO:0000256" key="4">
    <source>
        <dbReference type="ARBA" id="ARBA00022692"/>
    </source>
</evidence>
<dbReference type="Proteomes" id="UP000000483">
    <property type="component" value="Chromosome"/>
</dbReference>
<dbReference type="HOGENOM" id="CLU_002360_3_1_7"/>
<keyword evidence="5" id="KW-0547">Nucleotide-binding</keyword>
<dbReference type="Gene3D" id="1.20.1110.10">
    <property type="entry name" value="Calcium-transporting ATPase, transmembrane domain"/>
    <property type="match status" value="1"/>
</dbReference>
<dbReference type="AlphaFoldDB" id="F2NCE5"/>
<protein>
    <submittedName>
        <fullName evidence="12">ATPase, P-type (Transporting), HAD superfamily, subfamily IC</fullName>
        <ecNumber evidence="12">3.6.3.8</ecNumber>
    </submittedName>
</protein>
<feature type="transmembrane region" description="Helical" evidence="10">
    <location>
        <begin position="886"/>
        <end position="907"/>
    </location>
</feature>
<dbReference type="Pfam" id="PF00122">
    <property type="entry name" value="E1-E2_ATPase"/>
    <property type="match status" value="1"/>
</dbReference>
<dbReference type="PANTHER" id="PTHR43294">
    <property type="entry name" value="SODIUM/POTASSIUM-TRANSPORTING ATPASE SUBUNIT ALPHA"/>
    <property type="match status" value="1"/>
</dbReference>
<dbReference type="SUPFAM" id="SSF81653">
    <property type="entry name" value="Calcium ATPase, transduction domain A"/>
    <property type="match status" value="1"/>
</dbReference>
<keyword evidence="9 10" id="KW-0472">Membrane</keyword>
<feature type="transmembrane region" description="Helical" evidence="10">
    <location>
        <begin position="249"/>
        <end position="270"/>
    </location>
</feature>
<dbReference type="InterPro" id="IPR023299">
    <property type="entry name" value="ATPase_P-typ_cyto_dom_N"/>
</dbReference>
<dbReference type="InterPro" id="IPR044492">
    <property type="entry name" value="P_typ_ATPase_HD_dom"/>
</dbReference>
<feature type="domain" description="Cation-transporting P-type ATPase N-terminal" evidence="11">
    <location>
        <begin position="12"/>
        <end position="85"/>
    </location>
</feature>
<dbReference type="InterPro" id="IPR059000">
    <property type="entry name" value="ATPase_P-type_domA"/>
</dbReference>
<dbReference type="SFLD" id="SFLDS00003">
    <property type="entry name" value="Haloacid_Dehalogenase"/>
    <property type="match status" value="1"/>
</dbReference>
<dbReference type="RefSeq" id="WP_013706121.1">
    <property type="nucleotide sequence ID" value="NC_015388.1"/>
</dbReference>
<evidence type="ECO:0000313" key="13">
    <source>
        <dbReference type="Proteomes" id="UP000000483"/>
    </source>
</evidence>
<reference evidence="12 13" key="1">
    <citation type="journal article" date="2011" name="Stand. Genomic Sci.">
        <title>Complete genome sequence of the acetate-degrading sulfate reducer Desulfobacca acetoxidans type strain (ASRB2).</title>
        <authorList>
            <person name="Goker M."/>
            <person name="Teshima H."/>
            <person name="Lapidus A."/>
            <person name="Nolan M."/>
            <person name="Lucas S."/>
            <person name="Hammon N."/>
            <person name="Deshpande S."/>
            <person name="Cheng J.F."/>
            <person name="Tapia R."/>
            <person name="Han C."/>
            <person name="Goodwin L."/>
            <person name="Pitluck S."/>
            <person name="Huntemann M."/>
            <person name="Liolios K."/>
            <person name="Ivanova N."/>
            <person name="Pagani I."/>
            <person name="Mavromatis K."/>
            <person name="Ovchinikova G."/>
            <person name="Pati A."/>
            <person name="Chen A."/>
            <person name="Palaniappan K."/>
            <person name="Land M."/>
            <person name="Hauser L."/>
            <person name="Brambilla E.M."/>
            <person name="Rohde M."/>
            <person name="Spring S."/>
            <person name="Detter J.C."/>
            <person name="Woyke T."/>
            <person name="Bristow J."/>
            <person name="Eisen J.A."/>
            <person name="Markowitz V."/>
            <person name="Hugenholtz P."/>
            <person name="Kyrpides N.C."/>
            <person name="Klenk H.P."/>
        </authorList>
    </citation>
    <scope>NUCLEOTIDE SEQUENCE [LARGE SCALE GENOMIC DNA]</scope>
    <source>
        <strain evidence="13">ATCC 700848 / DSM 11109 / ASRB2</strain>
    </source>
</reference>
<keyword evidence="3" id="KW-1003">Cell membrane</keyword>
<evidence type="ECO:0000256" key="8">
    <source>
        <dbReference type="ARBA" id="ARBA00022989"/>
    </source>
</evidence>
<feature type="transmembrane region" description="Helical" evidence="10">
    <location>
        <begin position="729"/>
        <end position="749"/>
    </location>
</feature>
<dbReference type="Gene3D" id="3.40.1110.10">
    <property type="entry name" value="Calcium-transporting ATPase, cytoplasmic domain N"/>
    <property type="match status" value="1"/>
</dbReference>
<evidence type="ECO:0000256" key="9">
    <source>
        <dbReference type="ARBA" id="ARBA00023136"/>
    </source>
</evidence>
<evidence type="ECO:0000313" key="12">
    <source>
        <dbReference type="EMBL" id="AEB09009.1"/>
    </source>
</evidence>
<feature type="transmembrane region" description="Helical" evidence="10">
    <location>
        <begin position="276"/>
        <end position="303"/>
    </location>
</feature>
<evidence type="ECO:0000256" key="2">
    <source>
        <dbReference type="ARBA" id="ARBA00005675"/>
    </source>
</evidence>
<feature type="transmembrane region" description="Helical" evidence="10">
    <location>
        <begin position="770"/>
        <end position="799"/>
    </location>
</feature>
<dbReference type="InterPro" id="IPR036412">
    <property type="entry name" value="HAD-like_sf"/>
</dbReference>
<reference evidence="13" key="2">
    <citation type="submission" date="2011-03" db="EMBL/GenBank/DDBJ databases">
        <title>The complete genome of Desulfobacca acetoxidans DSM 11109.</title>
        <authorList>
            <consortium name="US DOE Joint Genome Institute (JGI-PGF)"/>
            <person name="Lucas S."/>
            <person name="Copeland A."/>
            <person name="Lapidus A."/>
            <person name="Bruce D."/>
            <person name="Goodwin L."/>
            <person name="Pitluck S."/>
            <person name="Peters L."/>
            <person name="Kyrpides N."/>
            <person name="Mavromatis K."/>
            <person name="Ivanova N."/>
            <person name="Ovchinnikova G."/>
            <person name="Teshima H."/>
            <person name="Detter J.C."/>
            <person name="Han C."/>
            <person name="Land M."/>
            <person name="Hauser L."/>
            <person name="Markowitz V."/>
            <person name="Cheng J.-F."/>
            <person name="Hugenholtz P."/>
            <person name="Woyke T."/>
            <person name="Wu D."/>
            <person name="Spring S."/>
            <person name="Schueler E."/>
            <person name="Brambilla E."/>
            <person name="Klenk H.-P."/>
            <person name="Eisen J.A."/>
        </authorList>
    </citation>
    <scope>NUCLEOTIDE SEQUENCE [LARGE SCALE GENOMIC DNA]</scope>
    <source>
        <strain evidence="13">ATCC 700848 / DSM 11109 / ASRB2</strain>
    </source>
</reference>
<evidence type="ECO:0000256" key="6">
    <source>
        <dbReference type="ARBA" id="ARBA00022840"/>
    </source>
</evidence>
<name>F2NCE5_DESAR</name>
<dbReference type="SMART" id="SM00831">
    <property type="entry name" value="Cation_ATPase_N"/>
    <property type="match status" value="1"/>
</dbReference>
<keyword evidence="4 10" id="KW-0812">Transmembrane</keyword>
<dbReference type="InterPro" id="IPR004014">
    <property type="entry name" value="ATPase_P-typ_cation-transptr_N"/>
</dbReference>
<dbReference type="SFLD" id="SFLDG00002">
    <property type="entry name" value="C1.7:_P-type_atpase_like"/>
    <property type="match status" value="1"/>
</dbReference>
<dbReference type="KEGG" id="dao:Desac_1145"/>
<evidence type="ECO:0000256" key="1">
    <source>
        <dbReference type="ARBA" id="ARBA00004651"/>
    </source>
</evidence>
<evidence type="ECO:0000259" key="11">
    <source>
        <dbReference type="SMART" id="SM00831"/>
    </source>
</evidence>
<keyword evidence="6" id="KW-0067">ATP-binding</keyword>
<dbReference type="InterPro" id="IPR050510">
    <property type="entry name" value="Cation_transp_ATPase_P-type"/>
</dbReference>
<organism evidence="12 13">
    <name type="scientific">Desulfobacca acetoxidans (strain ATCC 700848 / DSM 11109 / ASRB2)</name>
    <dbReference type="NCBI Taxonomy" id="880072"/>
    <lineage>
        <taxon>Bacteria</taxon>
        <taxon>Pseudomonadati</taxon>
        <taxon>Thermodesulfobacteriota</taxon>
        <taxon>Desulfobaccia</taxon>
        <taxon>Desulfobaccales</taxon>
        <taxon>Desulfobaccaceae</taxon>
        <taxon>Desulfobacca</taxon>
    </lineage>
</organism>
<dbReference type="PRINTS" id="PR00120">
    <property type="entry name" value="HATPASE"/>
</dbReference>
<proteinExistence type="inferred from homology"/>
<dbReference type="EC" id="3.6.3.8" evidence="12"/>